<dbReference type="OrthoDB" id="8375at2"/>
<evidence type="ECO:0008006" key="4">
    <source>
        <dbReference type="Google" id="ProtNLM"/>
    </source>
</evidence>
<sequence>MNSRIQRIIILTILIISVIFSQSTPIFGSANANDANKNAPPAPDPAPEEEHQLMPGEPVHPDPNSWGYDPETGEFTHPSMTPDPGEGPHPFEGSLPYLDLNQYSKNMKVEAFYPYVVGWGHSWQATFDWKGRRYLYDYETDMYNVFDITDPKKAKRIARKTFDTKKGEHQFGPMNIKYNQSLDKTIAVQCYEVPRFGVLSNKYLNPDEVKKIREREMLRGFRIYEVTGPLWTDWEVLSETPLDESAEPGASVQQGSGCQDVPVYSGDQYLFVAGAPDDSFANTEYKSYLYSGAQMAYDISDPTNPKRLSTWWVPGQRIGEEKQYNLNPRAGNKTSWMGSRMPLFIPKSVEEGGKYGYAAMGGFGFYVVDISDPANMKTVSHIELPMSVSGTEGDNIDVSKVETTGMVYFSGYPLNEDCYEPYKEIYAIDVRDPKKPKVVSTLERPKPPKEAPFTDYCQRRGSFGPKRSGYAAVQPGEPNQRYMPYAFYNAGVQIFDVKDPKNTSVAAYFVPKMYGEIPNEDGKTTRPSEHSNPVQSIYVEWDRNLIWAFSNHGMYLLSTPLLGKPLKGVPKIEKTEGVSPL</sequence>
<dbReference type="AlphaFoldDB" id="A0A4R1B145"/>
<proteinExistence type="predicted"/>
<evidence type="ECO:0000313" key="3">
    <source>
        <dbReference type="Proteomes" id="UP000293846"/>
    </source>
</evidence>
<feature type="region of interest" description="Disordered" evidence="1">
    <location>
        <begin position="31"/>
        <end position="93"/>
    </location>
</feature>
<name>A0A4R1B145_9BACI</name>
<dbReference type="STRING" id="1742358.GCA_001439605_04616"/>
<accession>A0A4R1B145</accession>
<dbReference type="Proteomes" id="UP000293846">
    <property type="component" value="Unassembled WGS sequence"/>
</dbReference>
<dbReference type="Pfam" id="PF08309">
    <property type="entry name" value="LVIVD"/>
    <property type="match status" value="1"/>
</dbReference>
<keyword evidence="3" id="KW-1185">Reference proteome</keyword>
<reference evidence="2 3" key="1">
    <citation type="submission" date="2019-03" db="EMBL/GenBank/DDBJ databases">
        <authorList>
            <person name="Jensen L."/>
            <person name="Storgaard J."/>
            <person name="Sulaj E."/>
            <person name="Schramm A."/>
            <person name="Marshall I.P.G."/>
        </authorList>
    </citation>
    <scope>NUCLEOTIDE SEQUENCE [LARGE SCALE GENOMIC DNA]</scope>
    <source>
        <strain evidence="2 3">2017H2G3</strain>
    </source>
</reference>
<comment type="caution">
    <text evidence="2">The sequence shown here is derived from an EMBL/GenBank/DDBJ whole genome shotgun (WGS) entry which is preliminary data.</text>
</comment>
<gene>
    <name evidence="2" type="ORF">E0Y62_01040</name>
</gene>
<evidence type="ECO:0000256" key="1">
    <source>
        <dbReference type="SAM" id="MobiDB-lite"/>
    </source>
</evidence>
<organism evidence="2 3">
    <name type="scientific">Cytobacillus praedii</name>
    <dbReference type="NCBI Taxonomy" id="1742358"/>
    <lineage>
        <taxon>Bacteria</taxon>
        <taxon>Bacillati</taxon>
        <taxon>Bacillota</taxon>
        <taxon>Bacilli</taxon>
        <taxon>Bacillales</taxon>
        <taxon>Bacillaceae</taxon>
        <taxon>Cytobacillus</taxon>
    </lineage>
</organism>
<protein>
    <recommendedName>
        <fullName evidence="4">LVIVD repeat-containing protein</fullName>
    </recommendedName>
</protein>
<evidence type="ECO:0000313" key="2">
    <source>
        <dbReference type="EMBL" id="TCJ06496.1"/>
    </source>
</evidence>
<dbReference type="InterPro" id="IPR013211">
    <property type="entry name" value="LVIVD"/>
</dbReference>
<dbReference type="EMBL" id="SJTH01000001">
    <property type="protein sequence ID" value="TCJ06496.1"/>
    <property type="molecule type" value="Genomic_DNA"/>
</dbReference>